<dbReference type="eggNOG" id="ENOG502S842">
    <property type="taxonomic scope" value="Eukaryota"/>
</dbReference>
<dbReference type="Proteomes" id="UP000008743">
    <property type="component" value="Unassembled WGS sequence"/>
</dbReference>
<dbReference type="PANTHER" id="PTHR33428:SF14">
    <property type="entry name" value="CARBOXYLESTERASE TYPE B DOMAIN-CONTAINING PROTEIN"/>
    <property type="match status" value="1"/>
</dbReference>
<protein>
    <recommendedName>
        <fullName evidence="4">Chlorophyllase</fullName>
    </recommendedName>
</protein>
<organism evidence="2 3">
    <name type="scientific">Capsaspora owczarzaki (strain ATCC 30864)</name>
    <dbReference type="NCBI Taxonomy" id="595528"/>
    <lineage>
        <taxon>Eukaryota</taxon>
        <taxon>Filasterea</taxon>
        <taxon>Capsaspora</taxon>
    </lineage>
</organism>
<reference evidence="3" key="1">
    <citation type="submission" date="2011-02" db="EMBL/GenBank/DDBJ databases">
        <title>The Genome Sequence of Capsaspora owczarzaki ATCC 30864.</title>
        <authorList>
            <person name="Russ C."/>
            <person name="Cuomo C."/>
            <person name="Burger G."/>
            <person name="Gray M.W."/>
            <person name="Holland P.W.H."/>
            <person name="King N."/>
            <person name="Lang F.B.F."/>
            <person name="Roger A.J."/>
            <person name="Ruiz-Trillo I."/>
            <person name="Young S.K."/>
            <person name="Zeng Q."/>
            <person name="Gargeya S."/>
            <person name="Alvarado L."/>
            <person name="Berlin A."/>
            <person name="Chapman S.B."/>
            <person name="Chen Z."/>
            <person name="Freedman E."/>
            <person name="Gellesch M."/>
            <person name="Goldberg J."/>
            <person name="Griggs A."/>
            <person name="Gujja S."/>
            <person name="Heilman E."/>
            <person name="Heiman D."/>
            <person name="Howarth C."/>
            <person name="Mehta T."/>
            <person name="Neiman D."/>
            <person name="Pearson M."/>
            <person name="Roberts A."/>
            <person name="Saif S."/>
            <person name="Shea T."/>
            <person name="Shenoy N."/>
            <person name="Sisk P."/>
            <person name="Stolte C."/>
            <person name="Sykes S."/>
            <person name="White J."/>
            <person name="Yandava C."/>
            <person name="Haas B."/>
            <person name="Nusbaum C."/>
            <person name="Birren B."/>
        </authorList>
    </citation>
    <scope>NUCLEOTIDE SEQUENCE</scope>
    <source>
        <strain evidence="3">ATCC 30864</strain>
    </source>
</reference>
<evidence type="ECO:0000313" key="3">
    <source>
        <dbReference type="Proteomes" id="UP000008743"/>
    </source>
</evidence>
<proteinExistence type="predicted"/>
<dbReference type="InterPro" id="IPR017395">
    <property type="entry name" value="Chlorophyllase-like"/>
</dbReference>
<dbReference type="EMBL" id="KE346369">
    <property type="protein sequence ID" value="KJE95566.1"/>
    <property type="molecule type" value="Genomic_DNA"/>
</dbReference>
<dbReference type="OrthoDB" id="2093222at2759"/>
<sequence>MRAFRSVLLLSLLLSVAASAQAVAIKAGLHDAINPFQPGSLATAHLHVDSNKTNSNPTLPVEGLDLYFPSSAGSYDVVVFLGGLAGDVPVSMYSDMLRRVAAHGVIVVGVSTYQLPLADMLATKMLLVIGWVHQNMNQLMINSTTYAGVQADFSRGIVLSGHSAGGKIVTRFLEVQCSLVRALVLVNPVDGEDPWGILPGFVIHPPYPVNFTLPLLVLGEGLGPVVAQPGFPACAPAGRNFPRFYNGARPCKWMINATDFGHADLLDAVYVEFVQATKLCASNMNASLAQFSTYRQFIAGTIVSMTRGAIDSQCDAYNYIQSQSQFPAGINTLVDSDLTCSSYARNFGVACPAGVCNEL</sequence>
<name>A0A0D2UKE7_CAPO3</name>
<evidence type="ECO:0008006" key="4">
    <source>
        <dbReference type="Google" id="ProtNLM"/>
    </source>
</evidence>
<dbReference type="ESTHER" id="capo3-e9cd19">
    <property type="family name" value="Chlorophyllase_Plant"/>
</dbReference>
<dbReference type="Gene3D" id="3.40.50.1820">
    <property type="entry name" value="alpha/beta hydrolase"/>
    <property type="match status" value="1"/>
</dbReference>
<dbReference type="SUPFAM" id="SSF53474">
    <property type="entry name" value="alpha/beta-Hydrolases"/>
    <property type="match status" value="1"/>
</dbReference>
<keyword evidence="1" id="KW-0732">Signal</keyword>
<keyword evidence="3" id="KW-1185">Reference proteome</keyword>
<feature type="chain" id="PRO_5002252876" description="Chlorophyllase" evidence="1">
    <location>
        <begin position="23"/>
        <end position="359"/>
    </location>
</feature>
<dbReference type="PANTHER" id="PTHR33428">
    <property type="entry name" value="CHLOROPHYLLASE-2, CHLOROPLASTIC"/>
    <property type="match status" value="1"/>
</dbReference>
<gene>
    <name evidence="2" type="ORF">CAOG_006009</name>
</gene>
<dbReference type="PhylomeDB" id="A0A0D2UKE7"/>
<accession>A0A0D2UKE7</accession>
<dbReference type="InterPro" id="IPR029058">
    <property type="entry name" value="AB_hydrolase_fold"/>
</dbReference>
<dbReference type="OMA" id="KPAWYFV"/>
<evidence type="ECO:0000313" key="2">
    <source>
        <dbReference type="EMBL" id="KJE95566.1"/>
    </source>
</evidence>
<dbReference type="InParanoid" id="A0A0D2UKE7"/>
<evidence type="ECO:0000256" key="1">
    <source>
        <dbReference type="SAM" id="SignalP"/>
    </source>
</evidence>
<dbReference type="STRING" id="595528.A0A0D2UKE7"/>
<dbReference type="RefSeq" id="XP_004345599.1">
    <property type="nucleotide sequence ID" value="XM_004345549.2"/>
</dbReference>
<dbReference type="Pfam" id="PF07224">
    <property type="entry name" value="Chlorophyllase"/>
    <property type="match status" value="1"/>
</dbReference>
<dbReference type="AlphaFoldDB" id="A0A0D2UKE7"/>
<feature type="signal peptide" evidence="1">
    <location>
        <begin position="1"/>
        <end position="22"/>
    </location>
</feature>